<evidence type="ECO:0000259" key="6">
    <source>
        <dbReference type="Pfam" id="PF17827"/>
    </source>
</evidence>
<dbReference type="SUPFAM" id="SSF53335">
    <property type="entry name" value="S-adenosyl-L-methionine-dependent methyltransferases"/>
    <property type="match status" value="1"/>
</dbReference>
<dbReference type="CDD" id="cd02440">
    <property type="entry name" value="AdoMet_MTases"/>
    <property type="match status" value="1"/>
</dbReference>
<dbReference type="InterPro" id="IPR004556">
    <property type="entry name" value="HemK-like"/>
</dbReference>
<keyword evidence="2 4" id="KW-0808">Transferase</keyword>
<comment type="catalytic activity">
    <reaction evidence="4">
        <text>L-glutaminyl-[peptide chain release factor] + S-adenosyl-L-methionine = N(5)-methyl-L-glutaminyl-[peptide chain release factor] + S-adenosyl-L-homocysteine + H(+)</text>
        <dbReference type="Rhea" id="RHEA:42896"/>
        <dbReference type="Rhea" id="RHEA-COMP:10271"/>
        <dbReference type="Rhea" id="RHEA-COMP:10272"/>
        <dbReference type="ChEBI" id="CHEBI:15378"/>
        <dbReference type="ChEBI" id="CHEBI:30011"/>
        <dbReference type="ChEBI" id="CHEBI:57856"/>
        <dbReference type="ChEBI" id="CHEBI:59789"/>
        <dbReference type="ChEBI" id="CHEBI:61891"/>
        <dbReference type="EC" id="2.1.1.297"/>
    </reaction>
</comment>
<evidence type="ECO:0000313" key="8">
    <source>
        <dbReference type="Proteomes" id="UP000003244"/>
    </source>
</evidence>
<dbReference type="InterPro" id="IPR050320">
    <property type="entry name" value="N5-glutamine_MTase"/>
</dbReference>
<dbReference type="Gene3D" id="1.10.8.10">
    <property type="entry name" value="DNA helicase RuvA subunit, C-terminal domain"/>
    <property type="match status" value="1"/>
</dbReference>
<name>E0E3E7_9FIRM</name>
<organism evidence="7 8">
    <name type="scientific">Peptostreptococcus stomatis DSM 17678</name>
    <dbReference type="NCBI Taxonomy" id="596315"/>
    <lineage>
        <taxon>Bacteria</taxon>
        <taxon>Bacillati</taxon>
        <taxon>Bacillota</taxon>
        <taxon>Clostridia</taxon>
        <taxon>Peptostreptococcales</taxon>
        <taxon>Peptostreptococcaceae</taxon>
        <taxon>Peptostreptococcus</taxon>
    </lineage>
</organism>
<feature type="binding site" evidence="4">
    <location>
        <position position="161"/>
    </location>
    <ligand>
        <name>S-adenosyl-L-methionine</name>
        <dbReference type="ChEBI" id="CHEBI:59789"/>
    </ligand>
</feature>
<dbReference type="STRING" id="596315.HMPREF0634_1561"/>
<feature type="domain" description="Methyltransferase" evidence="5">
    <location>
        <begin position="118"/>
        <end position="270"/>
    </location>
</feature>
<dbReference type="NCBIfam" id="TIGR03534">
    <property type="entry name" value="RF_mod_PrmC"/>
    <property type="match status" value="1"/>
</dbReference>
<proteinExistence type="inferred from homology"/>
<dbReference type="AlphaFoldDB" id="E0E3E7"/>
<evidence type="ECO:0000259" key="5">
    <source>
        <dbReference type="Pfam" id="PF13847"/>
    </source>
</evidence>
<comment type="caution">
    <text evidence="7">The sequence shown here is derived from an EMBL/GenBank/DDBJ whole genome shotgun (WGS) entry which is preliminary data.</text>
</comment>
<feature type="binding site" evidence="4">
    <location>
        <begin position="206"/>
        <end position="209"/>
    </location>
    <ligand>
        <name>substrate</name>
    </ligand>
</feature>
<gene>
    <name evidence="4 7" type="primary">prmC</name>
    <name evidence="7" type="ORF">HMPREF0634_1561</name>
</gene>
<evidence type="ECO:0000256" key="1">
    <source>
        <dbReference type="ARBA" id="ARBA00022603"/>
    </source>
</evidence>
<feature type="binding site" evidence="4">
    <location>
        <position position="206"/>
    </location>
    <ligand>
        <name>S-adenosyl-L-methionine</name>
        <dbReference type="ChEBI" id="CHEBI:59789"/>
    </ligand>
</feature>
<dbReference type="PANTHER" id="PTHR18895">
    <property type="entry name" value="HEMK METHYLTRANSFERASE"/>
    <property type="match status" value="1"/>
</dbReference>
<sequence length="300" mass="33729">MLIKDIIEKYSGLLSATSPTARLDVEIILCHILGWDRVKLMINYGQDLDSDKMSIFEDMIAKRLDQMPIAYIINKKEFMGLDFYVDERVLIPRPDTELLVEDLVESIGEMESTKQARDINVLDMCTGSGAIILSGASLWKDRAKEDSGKAKDGTVNFIGVDISKSALEVATINRKSFGLDTVKLIESDLFTNLGDYRGCLDIIVSNPPYIEDQVIEGLERDVKDYEPRLALAGGNDGMDFYNRIIEDAYDYLKLGGKLVFESGHDQAEKILKKMAQVGYTKAYTKKDIQGFDRLVAAYKY</sequence>
<evidence type="ECO:0000256" key="2">
    <source>
        <dbReference type="ARBA" id="ARBA00022679"/>
    </source>
</evidence>
<dbReference type="InterPro" id="IPR040758">
    <property type="entry name" value="PrmC_N"/>
</dbReference>
<evidence type="ECO:0000256" key="3">
    <source>
        <dbReference type="ARBA" id="ARBA00022691"/>
    </source>
</evidence>
<dbReference type="GO" id="GO:0032259">
    <property type="term" value="P:methylation"/>
    <property type="evidence" value="ECO:0007669"/>
    <property type="project" value="UniProtKB-KW"/>
</dbReference>
<keyword evidence="8" id="KW-1185">Reference proteome</keyword>
<dbReference type="GO" id="GO:0003676">
    <property type="term" value="F:nucleic acid binding"/>
    <property type="evidence" value="ECO:0007669"/>
    <property type="project" value="InterPro"/>
</dbReference>
<keyword evidence="3 4" id="KW-0949">S-adenosyl-L-methionine</keyword>
<comment type="caution">
    <text evidence="4">Lacks conserved residue(s) required for the propagation of feature annotation.</text>
</comment>
<dbReference type="NCBIfam" id="TIGR00536">
    <property type="entry name" value="hemK_fam"/>
    <property type="match status" value="1"/>
</dbReference>
<dbReference type="OrthoDB" id="9800643at2"/>
<dbReference type="Pfam" id="PF17827">
    <property type="entry name" value="PrmC_N"/>
    <property type="match status" value="1"/>
</dbReference>
<dbReference type="GO" id="GO:0102559">
    <property type="term" value="F:peptide chain release factor N(5)-glutamine methyltransferase activity"/>
    <property type="evidence" value="ECO:0007669"/>
    <property type="project" value="UniProtKB-EC"/>
</dbReference>
<dbReference type="InterPro" id="IPR019874">
    <property type="entry name" value="RF_methyltr_PrmC"/>
</dbReference>
<dbReference type="InterPro" id="IPR029063">
    <property type="entry name" value="SAM-dependent_MTases_sf"/>
</dbReference>
<evidence type="ECO:0000256" key="4">
    <source>
        <dbReference type="HAMAP-Rule" id="MF_02126"/>
    </source>
</evidence>
<dbReference type="Gene3D" id="3.40.50.150">
    <property type="entry name" value="Vaccinia Virus protein VP39"/>
    <property type="match status" value="1"/>
</dbReference>
<dbReference type="PROSITE" id="PS00092">
    <property type="entry name" value="N6_MTASE"/>
    <property type="match status" value="1"/>
</dbReference>
<dbReference type="EMBL" id="ADGQ01000056">
    <property type="protein sequence ID" value="EFM64601.1"/>
    <property type="molecule type" value="Genomic_DNA"/>
</dbReference>
<comment type="function">
    <text evidence="4">Methylates the class 1 translation termination release factors RF1/PrfA and RF2/PrfB on the glutamine residue of the universally conserved GGQ motif.</text>
</comment>
<dbReference type="InterPro" id="IPR002052">
    <property type="entry name" value="DNA_methylase_N6_adenine_CS"/>
</dbReference>
<accession>E0E3E7</accession>
<feature type="domain" description="Release factor glutamine methyltransferase N-terminal" evidence="6">
    <location>
        <begin position="10"/>
        <end position="73"/>
    </location>
</feature>
<dbReference type="HAMAP" id="MF_02126">
    <property type="entry name" value="RF_methyltr_PrmC"/>
    <property type="match status" value="1"/>
</dbReference>
<protein>
    <recommendedName>
        <fullName evidence="4">Release factor glutamine methyltransferase</fullName>
        <shortName evidence="4">RF MTase</shortName>
        <ecNumber evidence="4">2.1.1.297</ecNumber>
    </recommendedName>
    <alternativeName>
        <fullName evidence="4">N5-glutamine methyltransferase PrmC</fullName>
    </alternativeName>
    <alternativeName>
        <fullName evidence="4">Protein-(glutamine-N5) MTase PrmC</fullName>
    </alternativeName>
    <alternativeName>
        <fullName evidence="4">Protein-glutamine N-methyltransferase PrmC</fullName>
    </alternativeName>
</protein>
<evidence type="ECO:0000313" key="7">
    <source>
        <dbReference type="EMBL" id="EFM64601.1"/>
    </source>
</evidence>
<dbReference type="eggNOG" id="COG2890">
    <property type="taxonomic scope" value="Bacteria"/>
</dbReference>
<dbReference type="EC" id="2.1.1.297" evidence="4"/>
<dbReference type="InterPro" id="IPR025714">
    <property type="entry name" value="Methyltranfer_dom"/>
</dbReference>
<dbReference type="Proteomes" id="UP000003244">
    <property type="component" value="Unassembled WGS sequence"/>
</dbReference>
<dbReference type="PANTHER" id="PTHR18895:SF74">
    <property type="entry name" value="MTRF1L RELEASE FACTOR GLUTAMINE METHYLTRANSFERASE"/>
    <property type="match status" value="1"/>
</dbReference>
<comment type="similarity">
    <text evidence="4">Belongs to the protein N5-glutamine methyltransferase family. PrmC subfamily.</text>
</comment>
<keyword evidence="1 4" id="KW-0489">Methyltransferase</keyword>
<dbReference type="Pfam" id="PF13847">
    <property type="entry name" value="Methyltransf_31"/>
    <property type="match status" value="1"/>
</dbReference>
<reference evidence="7 8" key="1">
    <citation type="submission" date="2010-08" db="EMBL/GenBank/DDBJ databases">
        <authorList>
            <person name="Harkins D.M."/>
            <person name="Madupu R."/>
            <person name="Durkin A.S."/>
            <person name="Torralba M."/>
            <person name="Methe B."/>
            <person name="Sutton G.G."/>
            <person name="Nelson K.E."/>
        </authorList>
    </citation>
    <scope>NUCLEOTIDE SEQUENCE [LARGE SCALE GENOMIC DNA]</scope>
    <source>
        <strain evidence="7 8">DSM 17678</strain>
    </source>
</reference>